<sequence>MRMIESVIRPSALPVITSKLAELGIYGATALECKGFGKQKGHTERYRGGRMDVGFVPKVMLKVAVKEEDVDKAIEAITSSSRSGNVGDGKIFVYALDKVVRIRTGESDNDAL</sequence>
<proteinExistence type="inferred from homology"/>
<dbReference type="SMART" id="SM00938">
    <property type="entry name" value="P-II"/>
    <property type="match status" value="1"/>
</dbReference>
<dbReference type="EMBL" id="CP036280">
    <property type="protein sequence ID" value="QDU72724.1"/>
    <property type="molecule type" value="Genomic_DNA"/>
</dbReference>
<dbReference type="RefSeq" id="WP_145446887.1">
    <property type="nucleotide sequence ID" value="NZ_CP036280.1"/>
</dbReference>
<dbReference type="PRINTS" id="PR00340">
    <property type="entry name" value="PIIGLNB"/>
</dbReference>
<dbReference type="GO" id="GO:0005829">
    <property type="term" value="C:cytosol"/>
    <property type="evidence" value="ECO:0007669"/>
    <property type="project" value="TreeGrafter"/>
</dbReference>
<dbReference type="AlphaFoldDB" id="A0A518C0I1"/>
<dbReference type="InterPro" id="IPR015867">
    <property type="entry name" value="N-reg_PII/ATP_PRibTrfase_C"/>
</dbReference>
<reference evidence="2 3" key="1">
    <citation type="submission" date="2019-02" db="EMBL/GenBank/DDBJ databases">
        <title>Deep-cultivation of Planctomycetes and their phenomic and genomic characterization uncovers novel biology.</title>
        <authorList>
            <person name="Wiegand S."/>
            <person name="Jogler M."/>
            <person name="Boedeker C."/>
            <person name="Pinto D."/>
            <person name="Vollmers J."/>
            <person name="Rivas-Marin E."/>
            <person name="Kohn T."/>
            <person name="Peeters S.H."/>
            <person name="Heuer A."/>
            <person name="Rast P."/>
            <person name="Oberbeckmann S."/>
            <person name="Bunk B."/>
            <person name="Jeske O."/>
            <person name="Meyerdierks A."/>
            <person name="Storesund J.E."/>
            <person name="Kallscheuer N."/>
            <person name="Luecker S."/>
            <person name="Lage O.M."/>
            <person name="Pohl T."/>
            <person name="Merkel B.J."/>
            <person name="Hornburger P."/>
            <person name="Mueller R.-W."/>
            <person name="Bruemmer F."/>
            <person name="Labrenz M."/>
            <person name="Spormann A.M."/>
            <person name="Op den Camp H."/>
            <person name="Overmann J."/>
            <person name="Amann R."/>
            <person name="Jetten M.S.M."/>
            <person name="Mascher T."/>
            <person name="Medema M.H."/>
            <person name="Devos D.P."/>
            <person name="Kaster A.-K."/>
            <person name="Ovreas L."/>
            <person name="Rohde M."/>
            <person name="Galperin M.Y."/>
            <person name="Jogler C."/>
        </authorList>
    </citation>
    <scope>NUCLEOTIDE SEQUENCE [LARGE SCALE GENOMIC DNA]</scope>
    <source>
        <strain evidence="2 3">Pan265</strain>
    </source>
</reference>
<dbReference type="PANTHER" id="PTHR30115:SF11">
    <property type="entry name" value="NITROGEN REGULATORY PROTEIN P-II HOMOLOG"/>
    <property type="match status" value="1"/>
</dbReference>
<evidence type="ECO:0000313" key="2">
    <source>
        <dbReference type="EMBL" id="QDU72724.1"/>
    </source>
</evidence>
<protein>
    <submittedName>
        <fullName evidence="2">Nitrogen regulatory protein P-II</fullName>
    </submittedName>
</protein>
<dbReference type="GO" id="GO:0006808">
    <property type="term" value="P:regulation of nitrogen utilization"/>
    <property type="evidence" value="ECO:0007669"/>
    <property type="project" value="InterPro"/>
</dbReference>
<dbReference type="PANTHER" id="PTHR30115">
    <property type="entry name" value="NITROGEN REGULATORY PROTEIN P-II"/>
    <property type="match status" value="1"/>
</dbReference>
<evidence type="ECO:0000256" key="1">
    <source>
        <dbReference type="RuleBase" id="RU003936"/>
    </source>
</evidence>
<organism evidence="2 3">
    <name type="scientific">Mucisphaera calidilacus</name>
    <dbReference type="NCBI Taxonomy" id="2527982"/>
    <lineage>
        <taxon>Bacteria</taxon>
        <taxon>Pseudomonadati</taxon>
        <taxon>Planctomycetota</taxon>
        <taxon>Phycisphaerae</taxon>
        <taxon>Phycisphaerales</taxon>
        <taxon>Phycisphaeraceae</taxon>
        <taxon>Mucisphaera</taxon>
    </lineage>
</organism>
<dbReference type="GO" id="GO:0005524">
    <property type="term" value="F:ATP binding"/>
    <property type="evidence" value="ECO:0007669"/>
    <property type="project" value="TreeGrafter"/>
</dbReference>
<keyword evidence="3" id="KW-1185">Reference proteome</keyword>
<dbReference type="Gene3D" id="3.30.70.120">
    <property type="match status" value="1"/>
</dbReference>
<dbReference type="Proteomes" id="UP000320386">
    <property type="component" value="Chromosome"/>
</dbReference>
<accession>A0A518C0I1</accession>
<dbReference type="SUPFAM" id="SSF54913">
    <property type="entry name" value="GlnB-like"/>
    <property type="match status" value="1"/>
</dbReference>
<dbReference type="InterPro" id="IPR002187">
    <property type="entry name" value="N-reg_PII"/>
</dbReference>
<dbReference type="InterPro" id="IPR017918">
    <property type="entry name" value="N-reg_PII_CS"/>
</dbReference>
<dbReference type="OrthoDB" id="9802729at2"/>
<comment type="similarity">
    <text evidence="1">Belongs to the P(II) protein family.</text>
</comment>
<dbReference type="KEGG" id="mcad:Pan265_25980"/>
<dbReference type="Pfam" id="PF00543">
    <property type="entry name" value="P-II"/>
    <property type="match status" value="1"/>
</dbReference>
<dbReference type="InterPro" id="IPR011322">
    <property type="entry name" value="N-reg_PII-like_a/b"/>
</dbReference>
<evidence type="ECO:0000313" key="3">
    <source>
        <dbReference type="Proteomes" id="UP000320386"/>
    </source>
</evidence>
<dbReference type="PROSITE" id="PS00638">
    <property type="entry name" value="PII_GLNB_CTER"/>
    <property type="match status" value="1"/>
</dbReference>
<gene>
    <name evidence="2" type="primary">glnB</name>
    <name evidence="2" type="ORF">Pan265_25980</name>
</gene>
<dbReference type="GO" id="GO:0030234">
    <property type="term" value="F:enzyme regulator activity"/>
    <property type="evidence" value="ECO:0007669"/>
    <property type="project" value="InterPro"/>
</dbReference>
<name>A0A518C0I1_9BACT</name>
<dbReference type="PROSITE" id="PS51343">
    <property type="entry name" value="PII_GLNB_DOM"/>
    <property type="match status" value="1"/>
</dbReference>